<dbReference type="OrthoDB" id="546434at2759"/>
<dbReference type="PROSITE" id="PS50212">
    <property type="entry name" value="RASGEF_NTER"/>
    <property type="match status" value="1"/>
</dbReference>
<feature type="region of interest" description="Disordered" evidence="2">
    <location>
        <begin position="269"/>
        <end position="302"/>
    </location>
</feature>
<gene>
    <name evidence="4" type="primary">BUD5</name>
    <name evidence="4" type="ORF">LPJ61_004284</name>
</gene>
<dbReference type="CDD" id="cd06224">
    <property type="entry name" value="REM"/>
    <property type="match status" value="1"/>
</dbReference>
<dbReference type="AlphaFoldDB" id="A0A9W8CWW8"/>
<dbReference type="SUPFAM" id="SSF48366">
    <property type="entry name" value="Ras GEF"/>
    <property type="match status" value="1"/>
</dbReference>
<dbReference type="SMART" id="SM00229">
    <property type="entry name" value="RasGEFN"/>
    <property type="match status" value="1"/>
</dbReference>
<comment type="caution">
    <text evidence="4">The sequence shown here is derived from an EMBL/GenBank/DDBJ whole genome shotgun (WGS) entry which is preliminary data.</text>
</comment>
<name>A0A9W8CWW8_9FUNG</name>
<dbReference type="Proteomes" id="UP001143981">
    <property type="component" value="Unassembled WGS sequence"/>
</dbReference>
<protein>
    <submittedName>
        <fullName evidence="4">Ras guanine nucleotide exchange factor bud5</fullName>
    </submittedName>
</protein>
<keyword evidence="1" id="KW-0344">Guanine-nucleotide releasing factor</keyword>
<feature type="non-terminal residue" evidence="4">
    <location>
        <position position="302"/>
    </location>
</feature>
<evidence type="ECO:0000313" key="4">
    <source>
        <dbReference type="EMBL" id="KAJ1727990.1"/>
    </source>
</evidence>
<feature type="compositionally biased region" description="Basic and acidic residues" evidence="2">
    <location>
        <begin position="278"/>
        <end position="288"/>
    </location>
</feature>
<feature type="domain" description="N-terminal Ras-GEF" evidence="3">
    <location>
        <begin position="120"/>
        <end position="254"/>
    </location>
</feature>
<dbReference type="Pfam" id="PF00618">
    <property type="entry name" value="RasGEF_N"/>
    <property type="match status" value="1"/>
</dbReference>
<sequence length="302" mass="33314">MAFYYSRGDYEERIDECSQHTLLAATDAFRDRLSLALDEEQTVRTPHPESMTSMPRRREKYGEALRIAKQGLPRREKRLAKKLADPGADSGNRSRAGHGRSQPETQPILASGTNEVLINSEGRVSYGSWRGLVAYLTQICQPSDDYTKAFFLAFRSFATPSDLASALISRGAELLRARQASSDTKAPNTPTQTALAGVFRAIKHWYEVYWYSEADDPTLQTMCAFLIRDYLPSCQGAEEKECRNLLVAIAGSRDNIDISSMFAASEAKTTHAGLKHGAAGDDKRDGDSPAKAPQPRTKKGAS</sequence>
<dbReference type="InterPro" id="IPR023578">
    <property type="entry name" value="Ras_GEF_dom_sf"/>
</dbReference>
<keyword evidence="5" id="KW-1185">Reference proteome</keyword>
<dbReference type="Gene3D" id="1.20.870.10">
    <property type="entry name" value="Son of sevenless (SoS) protein Chain: S domain 1"/>
    <property type="match status" value="1"/>
</dbReference>
<feature type="region of interest" description="Disordered" evidence="2">
    <location>
        <begin position="81"/>
        <end position="111"/>
    </location>
</feature>
<reference evidence="4" key="1">
    <citation type="submission" date="2022-07" db="EMBL/GenBank/DDBJ databases">
        <title>Phylogenomic reconstructions and comparative analyses of Kickxellomycotina fungi.</title>
        <authorList>
            <person name="Reynolds N.K."/>
            <person name="Stajich J.E."/>
            <person name="Barry K."/>
            <person name="Grigoriev I.V."/>
            <person name="Crous P."/>
            <person name="Smith M.E."/>
        </authorList>
    </citation>
    <scope>NUCLEOTIDE SEQUENCE</scope>
    <source>
        <strain evidence="4">BCRC 34381</strain>
    </source>
</reference>
<organism evidence="4 5">
    <name type="scientific">Coemansia biformis</name>
    <dbReference type="NCBI Taxonomy" id="1286918"/>
    <lineage>
        <taxon>Eukaryota</taxon>
        <taxon>Fungi</taxon>
        <taxon>Fungi incertae sedis</taxon>
        <taxon>Zoopagomycota</taxon>
        <taxon>Kickxellomycotina</taxon>
        <taxon>Kickxellomycetes</taxon>
        <taxon>Kickxellales</taxon>
        <taxon>Kickxellaceae</taxon>
        <taxon>Coemansia</taxon>
    </lineage>
</organism>
<evidence type="ECO:0000259" key="3">
    <source>
        <dbReference type="PROSITE" id="PS50212"/>
    </source>
</evidence>
<evidence type="ECO:0000256" key="2">
    <source>
        <dbReference type="SAM" id="MobiDB-lite"/>
    </source>
</evidence>
<evidence type="ECO:0000313" key="5">
    <source>
        <dbReference type="Proteomes" id="UP001143981"/>
    </source>
</evidence>
<evidence type="ECO:0000256" key="1">
    <source>
        <dbReference type="PROSITE-ProRule" id="PRU00135"/>
    </source>
</evidence>
<dbReference type="GO" id="GO:0005085">
    <property type="term" value="F:guanyl-nucleotide exchange factor activity"/>
    <property type="evidence" value="ECO:0007669"/>
    <property type="project" value="UniProtKB-KW"/>
</dbReference>
<proteinExistence type="predicted"/>
<accession>A0A9W8CWW8</accession>
<dbReference type="InterPro" id="IPR000651">
    <property type="entry name" value="Ras-like_Gua-exchang_fac_N"/>
</dbReference>
<dbReference type="EMBL" id="JANBOI010000922">
    <property type="protein sequence ID" value="KAJ1727990.1"/>
    <property type="molecule type" value="Genomic_DNA"/>
</dbReference>